<evidence type="ECO:0000313" key="1">
    <source>
        <dbReference type="EMBL" id="MFC4269196.1"/>
    </source>
</evidence>
<evidence type="ECO:0000313" key="2">
    <source>
        <dbReference type="Proteomes" id="UP001595826"/>
    </source>
</evidence>
<keyword evidence="2" id="KW-1185">Reference proteome</keyword>
<dbReference type="PROSITE" id="PS51257">
    <property type="entry name" value="PROKAR_LIPOPROTEIN"/>
    <property type="match status" value="1"/>
</dbReference>
<dbReference type="RefSeq" id="WP_298993382.1">
    <property type="nucleotide sequence ID" value="NZ_JBHSCY010000002.1"/>
</dbReference>
<comment type="caution">
    <text evidence="1">The sequence shown here is derived from an EMBL/GenBank/DDBJ whole genome shotgun (WGS) entry which is preliminary data.</text>
</comment>
<dbReference type="Proteomes" id="UP001595826">
    <property type="component" value="Unassembled WGS sequence"/>
</dbReference>
<accession>A0ABV8R9P8</accession>
<evidence type="ECO:0008006" key="3">
    <source>
        <dbReference type="Google" id="ProtNLM"/>
    </source>
</evidence>
<reference evidence="2" key="1">
    <citation type="journal article" date="2019" name="Int. J. Syst. Evol. Microbiol.">
        <title>The Global Catalogue of Microorganisms (GCM) 10K type strain sequencing project: providing services to taxonomists for standard genome sequencing and annotation.</title>
        <authorList>
            <consortium name="The Broad Institute Genomics Platform"/>
            <consortium name="The Broad Institute Genome Sequencing Center for Infectious Disease"/>
            <person name="Wu L."/>
            <person name="Ma J."/>
        </authorList>
    </citation>
    <scope>NUCLEOTIDE SEQUENCE [LARGE SCALE GENOMIC DNA]</scope>
    <source>
        <strain evidence="2">CECT 8655</strain>
    </source>
</reference>
<proteinExistence type="predicted"/>
<dbReference type="EMBL" id="JBHSCY010000002">
    <property type="protein sequence ID" value="MFC4269196.1"/>
    <property type="molecule type" value="Genomic_DNA"/>
</dbReference>
<protein>
    <recommendedName>
        <fullName evidence="3">Lipoprotein</fullName>
    </recommendedName>
</protein>
<organism evidence="1 2">
    <name type="scientific">Polaribacter marinivivus</name>
    <dbReference type="NCBI Taxonomy" id="1524260"/>
    <lineage>
        <taxon>Bacteria</taxon>
        <taxon>Pseudomonadati</taxon>
        <taxon>Bacteroidota</taxon>
        <taxon>Flavobacteriia</taxon>
        <taxon>Flavobacteriales</taxon>
        <taxon>Flavobacteriaceae</taxon>
    </lineage>
</organism>
<sequence length="131" mass="14997">MKNIIKVILFSLVIISCDPVADMEANIKNLTDTSLNIDFVSSDVNLRKILTIAPNEVVLFQEGFDIGSTYLEPSLIDYDSVVIRDNNQSILKIYKPNESGKNIYNIKNWIAKEPSKRFFVYDYEVTNNDIK</sequence>
<gene>
    <name evidence="1" type="ORF">ACFOWD_09790</name>
</gene>
<name>A0ABV8R9P8_9FLAO</name>